<name>A0ABR8PT70_9CLOT</name>
<dbReference type="PANTHER" id="PTHR20857">
    <property type="entry name" value="THIAMINE-PHOSPHATE PYROPHOSPHORYLASE"/>
    <property type="match status" value="1"/>
</dbReference>
<dbReference type="SUPFAM" id="SSF51391">
    <property type="entry name" value="Thiamin phosphate synthase"/>
    <property type="match status" value="1"/>
</dbReference>
<evidence type="ECO:0000256" key="2">
    <source>
        <dbReference type="ARBA" id="ARBA00022977"/>
    </source>
</evidence>
<organism evidence="4 5">
    <name type="scientific">Clostridium cibarium</name>
    <dbReference type="NCBI Taxonomy" id="2762247"/>
    <lineage>
        <taxon>Bacteria</taxon>
        <taxon>Bacillati</taxon>
        <taxon>Bacillota</taxon>
        <taxon>Clostridia</taxon>
        <taxon>Eubacteriales</taxon>
        <taxon>Clostridiaceae</taxon>
        <taxon>Clostridium</taxon>
    </lineage>
</organism>
<dbReference type="RefSeq" id="WP_191768216.1">
    <property type="nucleotide sequence ID" value="NZ_JACSRA010000010.1"/>
</dbReference>
<comment type="pathway">
    <text evidence="1">Cofactor biosynthesis; thiamine diphosphate biosynthesis.</text>
</comment>
<comment type="caution">
    <text evidence="4">The sequence shown here is derived from an EMBL/GenBank/DDBJ whole genome shotgun (WGS) entry which is preliminary data.</text>
</comment>
<reference evidence="4 5" key="1">
    <citation type="submission" date="2020-08" db="EMBL/GenBank/DDBJ databases">
        <title>A Genomic Blueprint of the Chicken Gut Microbiome.</title>
        <authorList>
            <person name="Gilroy R."/>
            <person name="Ravi A."/>
            <person name="Getino M."/>
            <person name="Pursley I."/>
            <person name="Horton D.L."/>
            <person name="Alikhan N.-F."/>
            <person name="Baker D."/>
            <person name="Gharbi K."/>
            <person name="Hall N."/>
            <person name="Watson M."/>
            <person name="Adriaenssens E.M."/>
            <person name="Foster-Nyarko E."/>
            <person name="Jarju S."/>
            <person name="Secka A."/>
            <person name="Antonio M."/>
            <person name="Oren A."/>
            <person name="Chaudhuri R."/>
            <person name="La Ragione R.M."/>
            <person name="Hildebrand F."/>
            <person name="Pallen M.J."/>
        </authorList>
    </citation>
    <scope>NUCLEOTIDE SEQUENCE [LARGE SCALE GENOMIC DNA]</scope>
    <source>
        <strain evidence="4 5">Sa3CVN1</strain>
    </source>
</reference>
<dbReference type="EMBL" id="JACSRA010000010">
    <property type="protein sequence ID" value="MBD7911383.1"/>
    <property type="molecule type" value="Genomic_DNA"/>
</dbReference>
<dbReference type="InterPro" id="IPR036206">
    <property type="entry name" value="ThiamineP_synth_sf"/>
</dbReference>
<dbReference type="InterPro" id="IPR013785">
    <property type="entry name" value="Aldolase_TIM"/>
</dbReference>
<dbReference type="InterPro" id="IPR022998">
    <property type="entry name" value="ThiamineP_synth_TenI"/>
</dbReference>
<dbReference type="CDD" id="cd00564">
    <property type="entry name" value="TMP_TenI"/>
    <property type="match status" value="1"/>
</dbReference>
<protein>
    <submittedName>
        <fullName evidence="4">Thiamine phosphate synthase</fullName>
    </submittedName>
</protein>
<evidence type="ECO:0000313" key="5">
    <source>
        <dbReference type="Proteomes" id="UP000627781"/>
    </source>
</evidence>
<sequence length="185" mass="20385">MNVIGVTNRKLCADFYKRIEEIAKKDLQYLILREKDLLAKDLEIMALKVMDILKGSGMGLVINGNLGVAKKVEAAGVQLSFRDFIKGKSINYDGVVGVSIHSFEEAIEVDNRGASYMIYGHIFETDCKKGVLPRGLKEFKAICESVTTPVYAIGGITKENAQFVMDSGAYGVAYMSSLMKGKRLE</sequence>
<proteinExistence type="predicted"/>
<gene>
    <name evidence="4" type="ORF">H9661_08445</name>
</gene>
<dbReference type="Proteomes" id="UP000627781">
    <property type="component" value="Unassembled WGS sequence"/>
</dbReference>
<feature type="domain" description="Thiamine phosphate synthase/TenI" evidence="3">
    <location>
        <begin position="5"/>
        <end position="177"/>
    </location>
</feature>
<dbReference type="Pfam" id="PF02581">
    <property type="entry name" value="TMP-TENI"/>
    <property type="match status" value="1"/>
</dbReference>
<dbReference type="Gene3D" id="3.20.20.70">
    <property type="entry name" value="Aldolase class I"/>
    <property type="match status" value="1"/>
</dbReference>
<dbReference type="PANTHER" id="PTHR20857:SF15">
    <property type="entry name" value="THIAMINE-PHOSPHATE SYNTHASE"/>
    <property type="match status" value="1"/>
</dbReference>
<evidence type="ECO:0000259" key="3">
    <source>
        <dbReference type="Pfam" id="PF02581"/>
    </source>
</evidence>
<evidence type="ECO:0000313" key="4">
    <source>
        <dbReference type="EMBL" id="MBD7911383.1"/>
    </source>
</evidence>
<evidence type="ECO:0000256" key="1">
    <source>
        <dbReference type="ARBA" id="ARBA00004948"/>
    </source>
</evidence>
<accession>A0ABR8PT70</accession>
<keyword evidence="5" id="KW-1185">Reference proteome</keyword>
<keyword evidence="2" id="KW-0784">Thiamine biosynthesis</keyword>